<dbReference type="Pfam" id="PF22691">
    <property type="entry name" value="Thiolase_C_1"/>
    <property type="match status" value="1"/>
</dbReference>
<dbReference type="PANTHER" id="PTHR42870:SF1">
    <property type="entry name" value="NON-SPECIFIC LIPID-TRANSFER PROTEIN-LIKE 2"/>
    <property type="match status" value="1"/>
</dbReference>
<evidence type="ECO:0000313" key="3">
    <source>
        <dbReference type="Proteomes" id="UP000010988"/>
    </source>
</evidence>
<proteinExistence type="predicted"/>
<reference evidence="2 3" key="1">
    <citation type="submission" date="2012-12" db="EMBL/GenBank/DDBJ databases">
        <title>Whole genome shotgun sequence of Gordonia aichiensis NBRC 108223.</title>
        <authorList>
            <person name="Isaki-Nakamura S."/>
            <person name="Hosoyama A."/>
            <person name="Tsuchikane K."/>
            <person name="Ando Y."/>
            <person name="Baba S."/>
            <person name="Ohji S."/>
            <person name="Hamada M."/>
            <person name="Tamura T."/>
            <person name="Yamazoe A."/>
            <person name="Yamazaki S."/>
            <person name="Fujita N."/>
        </authorList>
    </citation>
    <scope>NUCLEOTIDE SEQUENCE [LARGE SCALE GENOMIC DNA]</scope>
    <source>
        <strain evidence="2 3">NBRC 108223</strain>
    </source>
</reference>
<keyword evidence="3" id="KW-1185">Reference proteome</keyword>
<dbReference type="STRING" id="1220583.GOACH_23_00880"/>
<gene>
    <name evidence="2" type="ORF">GOACH_23_00880</name>
</gene>
<evidence type="ECO:0000313" key="2">
    <source>
        <dbReference type="EMBL" id="GAC50378.1"/>
    </source>
</evidence>
<dbReference type="InterPro" id="IPR016039">
    <property type="entry name" value="Thiolase-like"/>
</dbReference>
<protein>
    <recommendedName>
        <fullName evidence="1">Thiolase C-terminal domain-containing protein</fullName>
    </recommendedName>
</protein>
<dbReference type="Gene3D" id="3.40.47.10">
    <property type="match status" value="1"/>
</dbReference>
<sequence>MSRAARIVGAYEHRYTRHPANGLQTVGLLATAIRSALLDAGIDFDSVDGLGVASFTLGPDHAVDLARNCGLSLRWIMEDTNGGASGVNLLQHAIRAVDAGDAETIVLVAGDIMTGDAHRRLVDSYNAATRDLVTPLGAAGPNSAFAMLTTRHMRETGLQSDDYGHIAVAQRRWAALNPGAVYRSPMTFDDYRAAPVVSNPLRRFDCVPPVAGADVLIITSRPHEGPAVRVRALGATVNTDRHEGDGLRTGLATVAPQVWDNAAVSPGDVDVISVYDDYPVMVAIQLADCGLLADDFPAALARIDEDRRPINTSGGQLSCGQAGAAGGMHGLVETVTQLQGRAGDRQVPGARIAMSTGYGMVTYRYGSCANMAVLERI</sequence>
<accession>L7KRN5</accession>
<dbReference type="RefSeq" id="WP_005178068.1">
    <property type="nucleotide sequence ID" value="NZ_BANR01000023.1"/>
</dbReference>
<dbReference type="SUPFAM" id="SSF53901">
    <property type="entry name" value="Thiolase-like"/>
    <property type="match status" value="2"/>
</dbReference>
<name>L7KRN5_9ACTN</name>
<dbReference type="AlphaFoldDB" id="L7KRN5"/>
<organism evidence="2 3">
    <name type="scientific">Gordonia aichiensis NBRC 108223</name>
    <dbReference type="NCBI Taxonomy" id="1220583"/>
    <lineage>
        <taxon>Bacteria</taxon>
        <taxon>Bacillati</taxon>
        <taxon>Actinomycetota</taxon>
        <taxon>Actinomycetes</taxon>
        <taxon>Mycobacteriales</taxon>
        <taxon>Gordoniaceae</taxon>
        <taxon>Gordonia</taxon>
    </lineage>
</organism>
<dbReference type="PIRSF" id="PIRSF000429">
    <property type="entry name" value="Ac-CoA_Ac_transf"/>
    <property type="match status" value="1"/>
</dbReference>
<dbReference type="InterPro" id="IPR002155">
    <property type="entry name" value="Thiolase"/>
</dbReference>
<dbReference type="InterPro" id="IPR055140">
    <property type="entry name" value="Thiolase_C_2"/>
</dbReference>
<dbReference type="CDD" id="cd00829">
    <property type="entry name" value="SCP-x_thiolase"/>
    <property type="match status" value="1"/>
</dbReference>
<dbReference type="Proteomes" id="UP000010988">
    <property type="component" value="Unassembled WGS sequence"/>
</dbReference>
<evidence type="ECO:0000259" key="1">
    <source>
        <dbReference type="Pfam" id="PF22691"/>
    </source>
</evidence>
<dbReference type="GO" id="GO:0016747">
    <property type="term" value="F:acyltransferase activity, transferring groups other than amino-acyl groups"/>
    <property type="evidence" value="ECO:0007669"/>
    <property type="project" value="InterPro"/>
</dbReference>
<dbReference type="eggNOG" id="COG0183">
    <property type="taxonomic scope" value="Bacteria"/>
</dbReference>
<comment type="caution">
    <text evidence="2">The sequence shown here is derived from an EMBL/GenBank/DDBJ whole genome shotgun (WGS) entry which is preliminary data.</text>
</comment>
<feature type="domain" description="Thiolase C-terminal" evidence="1">
    <location>
        <begin position="247"/>
        <end position="362"/>
    </location>
</feature>
<dbReference type="OrthoDB" id="9785768at2"/>
<dbReference type="EMBL" id="BANR01000023">
    <property type="protein sequence ID" value="GAC50378.1"/>
    <property type="molecule type" value="Genomic_DNA"/>
</dbReference>
<dbReference type="PANTHER" id="PTHR42870">
    <property type="entry name" value="ACETYL-COA C-ACETYLTRANSFERASE"/>
    <property type="match status" value="1"/>
</dbReference>